<accession>A0A3D8Q363</accession>
<feature type="compositionally biased region" description="Basic and acidic residues" evidence="1">
    <location>
        <begin position="627"/>
        <end position="639"/>
    </location>
</feature>
<dbReference type="SUPFAM" id="SSF48452">
    <property type="entry name" value="TPR-like"/>
    <property type="match status" value="2"/>
</dbReference>
<comment type="caution">
    <text evidence="2">The sequence shown here is derived from an EMBL/GenBank/DDBJ whole genome shotgun (WGS) entry which is preliminary data.</text>
</comment>
<feature type="region of interest" description="Disordered" evidence="1">
    <location>
        <begin position="313"/>
        <end position="332"/>
    </location>
</feature>
<feature type="compositionally biased region" description="Polar residues" evidence="1">
    <location>
        <begin position="1167"/>
        <end position="1186"/>
    </location>
</feature>
<name>A0A3D8Q363_9HELO</name>
<reference evidence="2 3" key="1">
    <citation type="journal article" date="2018" name="IMA Fungus">
        <title>IMA Genome-F 9: Draft genome sequence of Annulohypoxylon stygium, Aspergillus mulundensis, Berkeleyomyces basicola (syn. Thielaviopsis basicola), Ceratocystis smalleyi, two Cercospora beticola strains, Coleophoma cylindrospora, Fusarium fracticaudum, Phialophora cf. hyalina, and Morchella septimelata.</title>
        <authorList>
            <person name="Wingfield B.D."/>
            <person name="Bills G.F."/>
            <person name="Dong Y."/>
            <person name="Huang W."/>
            <person name="Nel W.J."/>
            <person name="Swalarsk-Parry B.S."/>
            <person name="Vaghefi N."/>
            <person name="Wilken P.M."/>
            <person name="An Z."/>
            <person name="de Beer Z.W."/>
            <person name="De Vos L."/>
            <person name="Chen L."/>
            <person name="Duong T.A."/>
            <person name="Gao Y."/>
            <person name="Hammerbacher A."/>
            <person name="Kikkert J.R."/>
            <person name="Li Y."/>
            <person name="Li H."/>
            <person name="Li K."/>
            <person name="Li Q."/>
            <person name="Liu X."/>
            <person name="Ma X."/>
            <person name="Naidoo K."/>
            <person name="Pethybridge S.J."/>
            <person name="Sun J."/>
            <person name="Steenkamp E.T."/>
            <person name="van der Nest M.A."/>
            <person name="van Wyk S."/>
            <person name="Wingfield M.J."/>
            <person name="Xiong C."/>
            <person name="Yue Q."/>
            <person name="Zhang X."/>
        </authorList>
    </citation>
    <scope>NUCLEOTIDE SEQUENCE [LARGE SCALE GENOMIC DNA]</scope>
    <source>
        <strain evidence="2 3">BP5796</strain>
    </source>
</reference>
<dbReference type="EMBL" id="PDLN01000029">
    <property type="protein sequence ID" value="RDW56351.1"/>
    <property type="molecule type" value="Genomic_DNA"/>
</dbReference>
<evidence type="ECO:0000256" key="1">
    <source>
        <dbReference type="SAM" id="MobiDB-lite"/>
    </source>
</evidence>
<dbReference type="PANTHER" id="PTHR46082:SF11">
    <property type="entry name" value="AAA+ ATPASE DOMAIN-CONTAINING PROTEIN-RELATED"/>
    <property type="match status" value="1"/>
</dbReference>
<feature type="region of interest" description="Disordered" evidence="1">
    <location>
        <begin position="627"/>
        <end position="646"/>
    </location>
</feature>
<evidence type="ECO:0000313" key="3">
    <source>
        <dbReference type="Proteomes" id="UP000256328"/>
    </source>
</evidence>
<proteinExistence type="predicted"/>
<keyword evidence="3" id="KW-1185">Reference proteome</keyword>
<organism evidence="2 3">
    <name type="scientific">Coleophoma crateriformis</name>
    <dbReference type="NCBI Taxonomy" id="565419"/>
    <lineage>
        <taxon>Eukaryota</taxon>
        <taxon>Fungi</taxon>
        <taxon>Dikarya</taxon>
        <taxon>Ascomycota</taxon>
        <taxon>Pezizomycotina</taxon>
        <taxon>Leotiomycetes</taxon>
        <taxon>Helotiales</taxon>
        <taxon>Dermateaceae</taxon>
        <taxon>Coleophoma</taxon>
    </lineage>
</organism>
<dbReference type="InterPro" id="IPR011990">
    <property type="entry name" value="TPR-like_helical_dom_sf"/>
</dbReference>
<dbReference type="SMART" id="SM00028">
    <property type="entry name" value="TPR"/>
    <property type="match status" value="5"/>
</dbReference>
<feature type="region of interest" description="Disordered" evidence="1">
    <location>
        <begin position="34"/>
        <end position="73"/>
    </location>
</feature>
<dbReference type="Proteomes" id="UP000256328">
    <property type="component" value="Unassembled WGS sequence"/>
</dbReference>
<evidence type="ECO:0008006" key="4">
    <source>
        <dbReference type="Google" id="ProtNLM"/>
    </source>
</evidence>
<protein>
    <recommendedName>
        <fullName evidence="4">Kinesin light chain</fullName>
    </recommendedName>
</protein>
<dbReference type="OrthoDB" id="4395072at2759"/>
<dbReference type="InterPro" id="IPR019734">
    <property type="entry name" value="TPR_rpt"/>
</dbReference>
<feature type="region of interest" description="Disordered" evidence="1">
    <location>
        <begin position="513"/>
        <end position="543"/>
    </location>
</feature>
<feature type="compositionally biased region" description="Polar residues" evidence="1">
    <location>
        <begin position="60"/>
        <end position="73"/>
    </location>
</feature>
<sequence>MMERCHNYIEKLRQMMANGVPDSDSLRRFETEIRPGTQPNKALLPRLPAQAPNHPAQERASLQPNPQSRTSQKLEPVIPNQEMPLSYPAPVKATPKSVALKNTVKENPIFAALESGLPVKYKDNFHISRRLEVTDGPLKTKFFDGKESVRKQLGAAIKSCNKRTKSGIVIEYVMGGWSDREEDWKPTVVIFCADQPQKEAIENKLKNLPNILKDYEHIIETEDTQLASGTTIENPSYESILFPGGYYAVFGNCKVFPLSTLCGLRCVVQDGSALNLELQFTLGGVIVANGDAYGLTTAHKLIDILKSEQGSMNINSSSSDANEAGPSKPAVKHDDGWHHIGTTWVGEYGSWTTDGKTEEETYWDWALIKLDQEEIHPNYILTPYPDSDQAPNPIEGFVPTNSLSYGEVWVSVGPGASLLGILIAQTTLLSFGEKVFEAYSIRLSRPLDDGSSGSWVIRDGKLCGYIFSRVVGKPWAYMLPIEPAFARISTLLDAKIFTSVQASPDIPLLSPSSSGAETLPAVNSELKSPPPSPSEGKHRSNSISSAAHIKVNSATDENSIMDPQTSVPIVDIKGPAKTDISDTFALLTQRELELAREYVGRWRGERPRRVVESLDVQRSKRFDNLVLEKPEPPKIDSGKGKAPQSPRLVDLYTAGESSKPSKPGKQSRGFSGSGFEIIGLILAAVPHVVALAEHLPLWKLTSNSMPRELPVVLKTEEVIFQDIVYYLVSTFSPGGVSTSDSLQLLWQDTSFQENLIKQLGKTKLDLIFTTFASIETSLRHLQFEFEQLHGRSKSKSAMLRTLRMLGLDTESRKIEKELANLTSYNVRLTRILQYASLRVLQAPVNLATPKPFDFPEQPKTNRWEPLRTGVNTAADNPSHAERGLAFGLREKYAKAEKMHRETLDLNKKVLGREHPDTLISMDILGRTLSLQGKYAEAEILHREALHLGEKILGPEHPDTLTSMANLASIYWSQGRWKEAEELGVEVLEMRKMVLGLEHPDTLTSMANLASIYQSQGRWKEAEELEVETLEMRKMVLGLEHPDTLTSMANLASIYQSQGRWKEAEELEVETLEMRKMVLGLEHPDTLTSMANLASIYQSQGRWKELNDNNKADATVVFPSAGSGRLQQPRQNIAMGGDGIPAAENLASNNLEHRRSYSSYRGGSFRSNAISGQGQQQTMFPTPSLRRNSIRDPGSNSLHSSRNYIAIGASMPNYSYSPRNSTGNIQGPFTYQSPSQYRNEAGSIGEGRDHAAKDYFGSGNSPFSPTGREGFRSIGASGASRSRVWGTATGGQGYVNQYAGYGRDPQSRPGPNVETDLSPDEVPY</sequence>
<dbReference type="Pfam" id="PF13424">
    <property type="entry name" value="TPR_12"/>
    <property type="match status" value="2"/>
</dbReference>
<gene>
    <name evidence="2" type="ORF">BP5796_13226</name>
</gene>
<feature type="region of interest" description="Disordered" evidence="1">
    <location>
        <begin position="1165"/>
        <end position="1198"/>
    </location>
</feature>
<dbReference type="InterPro" id="IPR053137">
    <property type="entry name" value="NLR-like"/>
</dbReference>
<dbReference type="Pfam" id="PF13374">
    <property type="entry name" value="TPR_10"/>
    <property type="match status" value="2"/>
</dbReference>
<feature type="region of interest" description="Disordered" evidence="1">
    <location>
        <begin position="1295"/>
        <end position="1323"/>
    </location>
</feature>
<dbReference type="Gene3D" id="1.25.40.10">
    <property type="entry name" value="Tetratricopeptide repeat domain"/>
    <property type="match status" value="2"/>
</dbReference>
<dbReference type="PANTHER" id="PTHR46082">
    <property type="entry name" value="ATP/GTP-BINDING PROTEIN-RELATED"/>
    <property type="match status" value="1"/>
</dbReference>
<evidence type="ECO:0000313" key="2">
    <source>
        <dbReference type="EMBL" id="RDW56351.1"/>
    </source>
</evidence>